<keyword evidence="2" id="KW-1185">Reference proteome</keyword>
<dbReference type="Proteomes" id="UP000299102">
    <property type="component" value="Unassembled WGS sequence"/>
</dbReference>
<organism evidence="1 2">
    <name type="scientific">Eumeta variegata</name>
    <name type="common">Bagworm moth</name>
    <name type="synonym">Eumeta japonica</name>
    <dbReference type="NCBI Taxonomy" id="151549"/>
    <lineage>
        <taxon>Eukaryota</taxon>
        <taxon>Metazoa</taxon>
        <taxon>Ecdysozoa</taxon>
        <taxon>Arthropoda</taxon>
        <taxon>Hexapoda</taxon>
        <taxon>Insecta</taxon>
        <taxon>Pterygota</taxon>
        <taxon>Neoptera</taxon>
        <taxon>Endopterygota</taxon>
        <taxon>Lepidoptera</taxon>
        <taxon>Glossata</taxon>
        <taxon>Ditrysia</taxon>
        <taxon>Tineoidea</taxon>
        <taxon>Psychidae</taxon>
        <taxon>Oiketicinae</taxon>
        <taxon>Eumeta</taxon>
    </lineage>
</organism>
<gene>
    <name evidence="1" type="ORF">EVAR_98016_1</name>
</gene>
<proteinExistence type="predicted"/>
<dbReference type="EMBL" id="BGZK01000576">
    <property type="protein sequence ID" value="GBP51192.1"/>
    <property type="molecule type" value="Genomic_DNA"/>
</dbReference>
<sequence length="160" mass="17663">MTITTFREKVIDAMLIKYATFPEPPPTPAPKITSHLLVNNLVKTPPKLKRGKYKNCYTKCGKKGKADSGQRKFAAQVTTISSIFNFFLQQTLLQRSPQATKPPYKMFGVYSLIGRPPKLTTPGMEKSTSNVAGMRLTGNKEVDQWRGHSEINAAGASVMG</sequence>
<evidence type="ECO:0000313" key="2">
    <source>
        <dbReference type="Proteomes" id="UP000299102"/>
    </source>
</evidence>
<comment type="caution">
    <text evidence="1">The sequence shown here is derived from an EMBL/GenBank/DDBJ whole genome shotgun (WGS) entry which is preliminary data.</text>
</comment>
<reference evidence="1 2" key="1">
    <citation type="journal article" date="2019" name="Commun. Biol.">
        <title>The bagworm genome reveals a unique fibroin gene that provides high tensile strength.</title>
        <authorList>
            <person name="Kono N."/>
            <person name="Nakamura H."/>
            <person name="Ohtoshi R."/>
            <person name="Tomita M."/>
            <person name="Numata K."/>
            <person name="Arakawa K."/>
        </authorList>
    </citation>
    <scope>NUCLEOTIDE SEQUENCE [LARGE SCALE GENOMIC DNA]</scope>
</reference>
<protein>
    <submittedName>
        <fullName evidence="1">Uncharacterized protein</fullName>
    </submittedName>
</protein>
<dbReference type="AlphaFoldDB" id="A0A4C1WL20"/>
<accession>A0A4C1WL20</accession>
<name>A0A4C1WL20_EUMVA</name>
<dbReference type="OrthoDB" id="5876240at2759"/>
<evidence type="ECO:0000313" key="1">
    <source>
        <dbReference type="EMBL" id="GBP51192.1"/>
    </source>
</evidence>